<feature type="region of interest" description="Disordered" evidence="1">
    <location>
        <begin position="453"/>
        <end position="472"/>
    </location>
</feature>
<organism evidence="2 3">
    <name type="scientific">Mycena metata</name>
    <dbReference type="NCBI Taxonomy" id="1033252"/>
    <lineage>
        <taxon>Eukaryota</taxon>
        <taxon>Fungi</taxon>
        <taxon>Dikarya</taxon>
        <taxon>Basidiomycota</taxon>
        <taxon>Agaricomycotina</taxon>
        <taxon>Agaricomycetes</taxon>
        <taxon>Agaricomycetidae</taxon>
        <taxon>Agaricales</taxon>
        <taxon>Marasmiineae</taxon>
        <taxon>Mycenaceae</taxon>
        <taxon>Mycena</taxon>
    </lineage>
</organism>
<keyword evidence="3" id="KW-1185">Reference proteome</keyword>
<gene>
    <name evidence="2" type="ORF">B0H16DRAFT_1487360</name>
</gene>
<dbReference type="AlphaFoldDB" id="A0AAD7DCV2"/>
<reference evidence="2" key="1">
    <citation type="submission" date="2023-03" db="EMBL/GenBank/DDBJ databases">
        <title>Massive genome expansion in bonnet fungi (Mycena s.s.) driven by repeated elements and novel gene families across ecological guilds.</title>
        <authorList>
            <consortium name="Lawrence Berkeley National Laboratory"/>
            <person name="Harder C.B."/>
            <person name="Miyauchi S."/>
            <person name="Viragh M."/>
            <person name="Kuo A."/>
            <person name="Thoen E."/>
            <person name="Andreopoulos B."/>
            <person name="Lu D."/>
            <person name="Skrede I."/>
            <person name="Drula E."/>
            <person name="Henrissat B."/>
            <person name="Morin E."/>
            <person name="Kohler A."/>
            <person name="Barry K."/>
            <person name="LaButti K."/>
            <person name="Morin E."/>
            <person name="Salamov A."/>
            <person name="Lipzen A."/>
            <person name="Mereny Z."/>
            <person name="Hegedus B."/>
            <person name="Baldrian P."/>
            <person name="Stursova M."/>
            <person name="Weitz H."/>
            <person name="Taylor A."/>
            <person name="Grigoriev I.V."/>
            <person name="Nagy L.G."/>
            <person name="Martin F."/>
            <person name="Kauserud H."/>
        </authorList>
    </citation>
    <scope>NUCLEOTIDE SEQUENCE</scope>
    <source>
        <strain evidence="2">CBHHK182m</strain>
    </source>
</reference>
<sequence>MVARAHLTATFYSIDEACELVIEHCQSVAERSLRLEPGCDIMGDVMEFVIRPSVYLLDCALRPANRHYLQRHELTMLELVFVHDAFDNLFAVLFHLLENGGAFPTEDQVIHGVSPADAPFLGFRGGCLHCLETLREMRVIYYPESAARRSPSVVALNLNRAVILGRGWNLIEPLDDFPAYLAPNTDEIIMGIDVDSRSGCMLAGAHKYALVISAIICFKKKKMSTPPPLVANPENELMRVLGSPAGHALAAKVDDACRLVENIEISDEEYARRHHWVPPISVGVILAQVMRPSVFIIQQAVDPSFHRTGYGAFEFPYSTIKLLQHALRKVMELVHLISLTDPEYPSYVAIWDGESAVHLMPDEPPVSDQSMGQFEILEYMVEVYGFDGENSEEGREMLAALEHLKRVSTCWTALLGTRGEYPEFARNGRMMRRPASTGWNVYDPFRASSEFSIKPVHQPSSRSDKRGAPNWSRRVDPTFSMAPLPDVSKSPDWDALFTPEMCALSELSPAALLRYELEAFEFPTGDGRIPPRISIADLLRTRIRPQVFYIQAFVDPGFTLALPARTLSGDELATVREALTKIVEQLGLIATSSVHVVKLVTAKEAPPNVQDILVPSESLNMLRILQFLLKQYGFDGDSGIGSASRRKAFKKIVESFEGAARFVHSATGQSSEFVHFNINGACSVETASSTTAGAQASLLYESRGDPSSFRSRTQFEVFFIDLDTEEELVRYLRRPEVSQFSQGVLVPLRDTVMLVRDRFRFSPPIARDSPWIRHQTSIYLRYLGYIRQTIAPDVSLPCGKRVPTPSVASLLYMMRLIRRFGFAGDDVAVIAEHADDDLLIVFNHAHETIFAMAARLADVPPKYAATLSEIQMAPASGILSNGPLLSVQVTNLDHAPGADFPSSLDPLPSVSEEDSAVL</sequence>
<evidence type="ECO:0000256" key="1">
    <source>
        <dbReference type="SAM" id="MobiDB-lite"/>
    </source>
</evidence>
<accession>A0AAD7DCV2</accession>
<dbReference type="EMBL" id="JARKIB010000943">
    <property type="protein sequence ID" value="KAJ7688524.1"/>
    <property type="molecule type" value="Genomic_DNA"/>
</dbReference>
<name>A0AAD7DCV2_9AGAR</name>
<evidence type="ECO:0000313" key="3">
    <source>
        <dbReference type="Proteomes" id="UP001215598"/>
    </source>
</evidence>
<dbReference type="Proteomes" id="UP001215598">
    <property type="component" value="Unassembled WGS sequence"/>
</dbReference>
<protein>
    <submittedName>
        <fullName evidence="2">Uncharacterized protein</fullName>
    </submittedName>
</protein>
<comment type="caution">
    <text evidence="2">The sequence shown here is derived from an EMBL/GenBank/DDBJ whole genome shotgun (WGS) entry which is preliminary data.</text>
</comment>
<proteinExistence type="predicted"/>
<evidence type="ECO:0000313" key="2">
    <source>
        <dbReference type="EMBL" id="KAJ7688524.1"/>
    </source>
</evidence>